<dbReference type="GO" id="GO:0008239">
    <property type="term" value="F:dipeptidyl-peptidase activity"/>
    <property type="evidence" value="ECO:0007669"/>
    <property type="project" value="InterPro"/>
</dbReference>
<dbReference type="SMART" id="SM00939">
    <property type="entry name" value="PepX_C"/>
    <property type="match status" value="1"/>
</dbReference>
<gene>
    <name evidence="2" type="ORF">UFOPK1493_00448</name>
</gene>
<dbReference type="InterPro" id="IPR029058">
    <property type="entry name" value="AB_hydrolase_fold"/>
</dbReference>
<accession>A0A6J6BWJ8</accession>
<reference evidence="2" key="1">
    <citation type="submission" date="2020-05" db="EMBL/GenBank/DDBJ databases">
        <authorList>
            <person name="Chiriac C."/>
            <person name="Salcher M."/>
            <person name="Ghai R."/>
            <person name="Kavagutti S V."/>
        </authorList>
    </citation>
    <scope>NUCLEOTIDE SEQUENCE</scope>
</reference>
<protein>
    <submittedName>
        <fullName evidence="2">Unannotated protein</fullName>
    </submittedName>
</protein>
<sequence>MPTLSITGMYDDSSGGTLRNWRRFAANAPADVVASSHLVVGPWDHMGTHFGPGQVGELVFGPDATVDLPALRRDWLRHVLDGAPLPEFLRDRVMLYVAGSEHWVGAPSLEAATTGSADRWLRSVAGPMDVLHSGFVDDIAVDGPTATFTCDPHDLRTARLELLPRPAGSGPESPFHGQPMNSFVATQAGNDPTSSRFVLEIDGQGLVYTSTPLTEDLVVVGHPELHLHLVCDQPDVDLSVLVHEITPDGASIFLTSDLLRLSCRHLDGSHDWLVPGESTAIGFRGFKWCQRRVRAGSRLRVAVRHASSIQMNAYPHGRPADAPVARVQVLHDAARAPRLVLPLGDG</sequence>
<evidence type="ECO:0000313" key="2">
    <source>
        <dbReference type="EMBL" id="CAB4543165.1"/>
    </source>
</evidence>
<dbReference type="Gene3D" id="2.60.120.260">
    <property type="entry name" value="Galactose-binding domain-like"/>
    <property type="match status" value="1"/>
</dbReference>
<name>A0A6J6BWJ8_9ZZZZ</name>
<dbReference type="EMBL" id="CAEZSR010000009">
    <property type="protein sequence ID" value="CAB4543165.1"/>
    <property type="molecule type" value="Genomic_DNA"/>
</dbReference>
<dbReference type="InterPro" id="IPR013736">
    <property type="entry name" value="Xaa-Pro_dipept_C"/>
</dbReference>
<organism evidence="2">
    <name type="scientific">freshwater metagenome</name>
    <dbReference type="NCBI Taxonomy" id="449393"/>
    <lineage>
        <taxon>unclassified sequences</taxon>
        <taxon>metagenomes</taxon>
        <taxon>ecological metagenomes</taxon>
    </lineage>
</organism>
<dbReference type="InterPro" id="IPR008979">
    <property type="entry name" value="Galactose-bd-like_sf"/>
</dbReference>
<evidence type="ECO:0000259" key="1">
    <source>
        <dbReference type="SMART" id="SM00939"/>
    </source>
</evidence>
<dbReference type="Pfam" id="PF08530">
    <property type="entry name" value="PepX_C"/>
    <property type="match status" value="1"/>
</dbReference>
<dbReference type="SUPFAM" id="SSF49785">
    <property type="entry name" value="Galactose-binding domain-like"/>
    <property type="match status" value="1"/>
</dbReference>
<dbReference type="AlphaFoldDB" id="A0A6J6BWJ8"/>
<feature type="domain" description="Xaa-Pro dipeptidyl-peptidase C-terminal" evidence="1">
    <location>
        <begin position="73"/>
        <end position="340"/>
    </location>
</feature>
<proteinExistence type="predicted"/>
<dbReference type="Gene3D" id="3.40.50.1820">
    <property type="entry name" value="alpha/beta hydrolase"/>
    <property type="match status" value="1"/>
</dbReference>